<dbReference type="PANTHER" id="PTHR30313">
    <property type="entry name" value="DNA PRIMASE"/>
    <property type="match status" value="1"/>
</dbReference>
<dbReference type="AlphaFoldDB" id="Q7M838"/>
<dbReference type="GO" id="GO:0003677">
    <property type="term" value="F:DNA binding"/>
    <property type="evidence" value="ECO:0007669"/>
    <property type="project" value="UniProtKB-KW"/>
</dbReference>
<name>Q7M838_WOLSU</name>
<dbReference type="Pfam" id="PF08275">
    <property type="entry name" value="DNAG_N"/>
    <property type="match status" value="1"/>
</dbReference>
<dbReference type="STRING" id="273121.WS1902"/>
<comment type="domain">
    <text evidence="12">Contains an N-terminal zinc-binding domain, a central core domain that contains the primase activity, and a C-terminal DnaB-binding domain.</text>
</comment>
<dbReference type="InterPro" id="IPR037068">
    <property type="entry name" value="DNA_primase_core_N_sf"/>
</dbReference>
<evidence type="ECO:0000256" key="9">
    <source>
        <dbReference type="ARBA" id="ARBA00022842"/>
    </source>
</evidence>
<evidence type="ECO:0000256" key="4">
    <source>
        <dbReference type="ARBA" id="ARBA00022695"/>
    </source>
</evidence>
<reference evidence="14 15" key="1">
    <citation type="journal article" date="2003" name="Proc. Natl. Acad. Sci. U.S.A.">
        <title>Complete genome sequence and analysis of Wolinella succinogenes.</title>
        <authorList>
            <person name="Baar C."/>
            <person name="Eppinger M."/>
            <person name="Raddatz G."/>
            <person name="Simon JM."/>
            <person name="Lanz C."/>
            <person name="Klimmek O."/>
            <person name="Nandakumar R."/>
            <person name="Gross R."/>
            <person name="Rosinus A."/>
            <person name="Keller H."/>
            <person name="Jagtap P."/>
            <person name="Linke B."/>
            <person name="Meyer F."/>
            <person name="Lederer H."/>
            <person name="Schuster S.C."/>
        </authorList>
    </citation>
    <scope>NUCLEOTIDE SEQUENCE [LARGE SCALE GENOMIC DNA]</scope>
    <source>
        <strain evidence="15">ATCC 29543 / DSM 1740 / CCUG 13145 / JCM 31913 / LMG 7466 / NCTC 11488 / FDC 602W</strain>
    </source>
</reference>
<dbReference type="InterPro" id="IPR031988">
    <property type="entry name" value="DnaG_HBD"/>
</dbReference>
<keyword evidence="3 12" id="KW-0808">Transferase</keyword>
<dbReference type="Gene3D" id="3.40.1360.10">
    <property type="match status" value="1"/>
</dbReference>
<dbReference type="Pfam" id="PF16730">
    <property type="entry name" value="DnaGprimase_HBD"/>
    <property type="match status" value="1"/>
</dbReference>
<dbReference type="FunFam" id="3.90.580.10:FF:000001">
    <property type="entry name" value="DNA primase"/>
    <property type="match status" value="1"/>
</dbReference>
<dbReference type="Gene3D" id="3.90.980.10">
    <property type="entry name" value="DNA primase, catalytic core, N-terminal domain"/>
    <property type="match status" value="1"/>
</dbReference>
<dbReference type="Gene3D" id="3.90.580.10">
    <property type="entry name" value="Zinc finger, CHC2-type domain"/>
    <property type="match status" value="1"/>
</dbReference>
<dbReference type="EC" id="2.7.7.101" evidence="12"/>
<evidence type="ECO:0000313" key="15">
    <source>
        <dbReference type="Proteomes" id="UP000000422"/>
    </source>
</evidence>
<evidence type="ECO:0000256" key="5">
    <source>
        <dbReference type="ARBA" id="ARBA00022705"/>
    </source>
</evidence>
<dbReference type="PANTHER" id="PTHR30313:SF2">
    <property type="entry name" value="DNA PRIMASE"/>
    <property type="match status" value="1"/>
</dbReference>
<comment type="subunit">
    <text evidence="12">Monomer. Interacts with DnaB.</text>
</comment>
<dbReference type="NCBIfam" id="TIGR01391">
    <property type="entry name" value="dnaG"/>
    <property type="match status" value="1"/>
</dbReference>
<dbReference type="Proteomes" id="UP000000422">
    <property type="component" value="Chromosome"/>
</dbReference>
<dbReference type="PROSITE" id="PS50880">
    <property type="entry name" value="TOPRIM"/>
    <property type="match status" value="1"/>
</dbReference>
<gene>
    <name evidence="12 14" type="primary">dnaG</name>
    <name evidence="14" type="ordered locus">WS1902</name>
</gene>
<dbReference type="EMBL" id="BX571662">
    <property type="protein sequence ID" value="CAE10911.1"/>
    <property type="molecule type" value="Genomic_DNA"/>
</dbReference>
<dbReference type="SMART" id="SM00493">
    <property type="entry name" value="TOPRIM"/>
    <property type="match status" value="1"/>
</dbReference>
<dbReference type="HAMAP" id="MF_00974">
    <property type="entry name" value="DNA_primase_DnaG"/>
    <property type="match status" value="1"/>
</dbReference>
<dbReference type="InterPro" id="IPR050219">
    <property type="entry name" value="DnaG_primase"/>
</dbReference>
<dbReference type="InterPro" id="IPR016136">
    <property type="entry name" value="DNA_helicase_N/primase_C"/>
</dbReference>
<evidence type="ECO:0000256" key="1">
    <source>
        <dbReference type="ARBA" id="ARBA00022478"/>
    </source>
</evidence>
<feature type="domain" description="Toprim" evidence="13">
    <location>
        <begin position="244"/>
        <end position="325"/>
    </location>
</feature>
<evidence type="ECO:0000256" key="8">
    <source>
        <dbReference type="ARBA" id="ARBA00022833"/>
    </source>
</evidence>
<keyword evidence="2 12" id="KW-0639">Primosome</keyword>
<dbReference type="InterPro" id="IPR002694">
    <property type="entry name" value="Znf_CHC2"/>
</dbReference>
<dbReference type="InterPro" id="IPR006171">
    <property type="entry name" value="TOPRIM_dom"/>
</dbReference>
<dbReference type="SUPFAM" id="SSF57783">
    <property type="entry name" value="Zinc beta-ribbon"/>
    <property type="match status" value="1"/>
</dbReference>
<keyword evidence="9" id="KW-0460">Magnesium</keyword>
<keyword evidence="11 12" id="KW-0804">Transcription</keyword>
<dbReference type="InterPro" id="IPR030846">
    <property type="entry name" value="DnaG_bac"/>
</dbReference>
<protein>
    <recommendedName>
        <fullName evidence="12">DNA primase</fullName>
        <ecNumber evidence="12">2.7.7.101</ecNumber>
    </recommendedName>
</protein>
<dbReference type="eggNOG" id="COG0358">
    <property type="taxonomic scope" value="Bacteria"/>
</dbReference>
<sequence>MITEESIERLKQMIDIADVVGSYLELTKSGASFKALCPFHGEKTPSLIIHPQKGFYHCFGCGASGDAIKFVMEYEKLTYPEAIEKIAGLYNVSLSYTDVASNAPKSSLLEKLSSFYQKRLESEPNALEYLKSRSVHTNMIERFEIGYAPASSETLRFLEGGFFSQNEALELGALAEENGRLYARFIDRLTFPIYAPNRKLVGFGGRTMGNHPAKYINSPQTKLFNKSKLLYGYPLAKEAILKEGKIIVTEGYLDVILLHQAGFSYAVATLGTALTLDHLPLLSKGEPKILLSYDGDKAGIAAALKASRLLANHGKEGGVVLFSGGLDPADMVAQKRIEELNRLFLRPTPFVEFVLQKSVESYDLSSPLQKEAALKECGGFLRTLSPLLQEEYKPLLASLLKIPASLIRTVKSPRHPLAPPKEGIGAGGSELAEASLIKTILEQPRLLEFVLEYLDSEVFGVHQAEFELLKLGEFEHPKLLRILLQERIHPLEESVLKEQLRLMLRHFYSKKLKEIAANKSLDFKIRAFWLGKIRVHLEKLEKGGLVPYESFGAL</sequence>
<dbReference type="HOGENOM" id="CLU_013501_3_2_7"/>
<evidence type="ECO:0000256" key="2">
    <source>
        <dbReference type="ARBA" id="ARBA00022515"/>
    </source>
</evidence>
<keyword evidence="6 12" id="KW-0479">Metal-binding</keyword>
<evidence type="ECO:0000256" key="7">
    <source>
        <dbReference type="ARBA" id="ARBA00022771"/>
    </source>
</evidence>
<dbReference type="CDD" id="cd03364">
    <property type="entry name" value="TOPRIM_DnaG_primases"/>
    <property type="match status" value="1"/>
</dbReference>
<comment type="cofactor">
    <cofactor evidence="12">
        <name>Zn(2+)</name>
        <dbReference type="ChEBI" id="CHEBI:29105"/>
    </cofactor>
    <text evidence="12">Binds 1 zinc ion per monomer.</text>
</comment>
<evidence type="ECO:0000256" key="10">
    <source>
        <dbReference type="ARBA" id="ARBA00023125"/>
    </source>
</evidence>
<dbReference type="InterPro" id="IPR006295">
    <property type="entry name" value="DNA_primase_DnaG"/>
</dbReference>
<organism evidence="14 15">
    <name type="scientific">Wolinella succinogenes (strain ATCC 29543 / DSM 1740 / CCUG 13145 / JCM 31913 / LMG 7466 / NCTC 11488 / FDC 602W)</name>
    <name type="common">Vibrio succinogenes</name>
    <dbReference type="NCBI Taxonomy" id="273121"/>
    <lineage>
        <taxon>Bacteria</taxon>
        <taxon>Pseudomonadati</taxon>
        <taxon>Campylobacterota</taxon>
        <taxon>Epsilonproteobacteria</taxon>
        <taxon>Campylobacterales</taxon>
        <taxon>Helicobacteraceae</taxon>
        <taxon>Wolinella</taxon>
    </lineage>
</organism>
<accession>Q7M838</accession>
<dbReference type="GO" id="GO:0005737">
    <property type="term" value="C:cytoplasm"/>
    <property type="evidence" value="ECO:0007669"/>
    <property type="project" value="TreeGrafter"/>
</dbReference>
<dbReference type="Gene3D" id="1.10.860.10">
    <property type="entry name" value="DNAb Helicase, Chain A"/>
    <property type="match status" value="1"/>
</dbReference>
<dbReference type="GO" id="GO:1990077">
    <property type="term" value="C:primosome complex"/>
    <property type="evidence" value="ECO:0007669"/>
    <property type="project" value="UniProtKB-KW"/>
</dbReference>
<dbReference type="RefSeq" id="WP_011139694.1">
    <property type="nucleotide sequence ID" value="NC_005090.1"/>
</dbReference>
<keyword evidence="5 12" id="KW-0235">DNA replication</keyword>
<dbReference type="GO" id="GO:0008270">
    <property type="term" value="F:zinc ion binding"/>
    <property type="evidence" value="ECO:0007669"/>
    <property type="project" value="UniProtKB-UniRule"/>
</dbReference>
<evidence type="ECO:0000256" key="6">
    <source>
        <dbReference type="ARBA" id="ARBA00022723"/>
    </source>
</evidence>
<evidence type="ECO:0000256" key="3">
    <source>
        <dbReference type="ARBA" id="ARBA00022679"/>
    </source>
</evidence>
<dbReference type="InterPro" id="IPR013264">
    <property type="entry name" value="DNAG_N"/>
</dbReference>
<keyword evidence="15" id="KW-1185">Reference proteome</keyword>
<dbReference type="KEGG" id="wsu:WS1902"/>
<keyword evidence="7 12" id="KW-0863">Zinc-finger</keyword>
<keyword evidence="4 12" id="KW-0548">Nucleotidyltransferase</keyword>
<keyword evidence="8 12" id="KW-0862">Zinc</keyword>
<proteinExistence type="inferred from homology"/>
<evidence type="ECO:0000313" key="14">
    <source>
        <dbReference type="EMBL" id="CAE10911.1"/>
    </source>
</evidence>
<evidence type="ECO:0000259" key="13">
    <source>
        <dbReference type="PROSITE" id="PS50880"/>
    </source>
</evidence>
<dbReference type="Pfam" id="PF13662">
    <property type="entry name" value="Toprim_4"/>
    <property type="match status" value="1"/>
</dbReference>
<dbReference type="InterPro" id="IPR034151">
    <property type="entry name" value="TOPRIM_DnaG_bac"/>
</dbReference>
<dbReference type="GO" id="GO:0000428">
    <property type="term" value="C:DNA-directed RNA polymerase complex"/>
    <property type="evidence" value="ECO:0007669"/>
    <property type="project" value="UniProtKB-KW"/>
</dbReference>
<feature type="zinc finger region" description="CHC2-type" evidence="12">
    <location>
        <begin position="37"/>
        <end position="61"/>
    </location>
</feature>
<evidence type="ECO:0000256" key="11">
    <source>
        <dbReference type="ARBA" id="ARBA00023163"/>
    </source>
</evidence>
<dbReference type="GO" id="GO:0003899">
    <property type="term" value="F:DNA-directed RNA polymerase activity"/>
    <property type="evidence" value="ECO:0007669"/>
    <property type="project" value="UniProtKB-UniRule"/>
</dbReference>
<dbReference type="GO" id="GO:0006269">
    <property type="term" value="P:DNA replication, synthesis of primer"/>
    <property type="evidence" value="ECO:0007669"/>
    <property type="project" value="UniProtKB-UniRule"/>
</dbReference>
<dbReference type="SMART" id="SM00400">
    <property type="entry name" value="ZnF_CHCC"/>
    <property type="match status" value="1"/>
</dbReference>
<evidence type="ECO:0000256" key="12">
    <source>
        <dbReference type="HAMAP-Rule" id="MF_00974"/>
    </source>
</evidence>
<comment type="similarity">
    <text evidence="12">Belongs to the DnaG primase family.</text>
</comment>
<dbReference type="SUPFAM" id="SSF56731">
    <property type="entry name" value="DNA primase core"/>
    <property type="match status" value="1"/>
</dbReference>
<keyword evidence="10 12" id="KW-0238">DNA-binding</keyword>
<comment type="function">
    <text evidence="12">RNA polymerase that catalyzes the synthesis of short RNA molecules used as primers for DNA polymerase during DNA replication.</text>
</comment>
<dbReference type="Pfam" id="PF01807">
    <property type="entry name" value="Zn_ribbon_DnaG"/>
    <property type="match status" value="1"/>
</dbReference>
<keyword evidence="1 12" id="KW-0240">DNA-directed RNA polymerase</keyword>
<comment type="catalytic activity">
    <reaction evidence="12">
        <text>ssDNA + n NTP = ssDNA/pppN(pN)n-1 hybrid + (n-1) diphosphate.</text>
        <dbReference type="EC" id="2.7.7.101"/>
    </reaction>
</comment>
<dbReference type="InterPro" id="IPR036977">
    <property type="entry name" value="DNA_primase_Znf_CHC2"/>
</dbReference>